<dbReference type="GO" id="GO:0004479">
    <property type="term" value="F:methionyl-tRNA formyltransferase activity"/>
    <property type="evidence" value="ECO:0007669"/>
    <property type="project" value="UniProtKB-EC"/>
</dbReference>
<organism evidence="2 3">
    <name type="scientific">Methanosarcina vacuolata Z-761</name>
    <dbReference type="NCBI Taxonomy" id="1434123"/>
    <lineage>
        <taxon>Archaea</taxon>
        <taxon>Methanobacteriati</taxon>
        <taxon>Methanobacteriota</taxon>
        <taxon>Stenosarchaea group</taxon>
        <taxon>Methanomicrobia</taxon>
        <taxon>Methanosarcinales</taxon>
        <taxon>Methanosarcinaceae</taxon>
        <taxon>Methanosarcina</taxon>
    </lineage>
</organism>
<dbReference type="RefSeq" id="WP_048118501.1">
    <property type="nucleotide sequence ID" value="NZ_CP009520.1"/>
</dbReference>
<dbReference type="EMBL" id="CP009520">
    <property type="protein sequence ID" value="AKB43077.1"/>
    <property type="molecule type" value="Genomic_DNA"/>
</dbReference>
<dbReference type="Proteomes" id="UP000033096">
    <property type="component" value="Chromosome"/>
</dbReference>
<dbReference type="PANTHER" id="PTHR11138">
    <property type="entry name" value="METHIONYL-TRNA FORMYLTRANSFERASE"/>
    <property type="match status" value="1"/>
</dbReference>
<proteinExistence type="predicted"/>
<dbReference type="HOGENOM" id="CLU_088237_1_0_2"/>
<dbReference type="Pfam" id="PF00551">
    <property type="entry name" value="Formyl_trans_N"/>
    <property type="match status" value="1"/>
</dbReference>
<dbReference type="GeneID" id="24809201"/>
<accession>A0A0E3Q1L1</accession>
<dbReference type="InterPro" id="IPR001555">
    <property type="entry name" value="GART_AS"/>
</dbReference>
<dbReference type="GO" id="GO:0005829">
    <property type="term" value="C:cytosol"/>
    <property type="evidence" value="ECO:0007669"/>
    <property type="project" value="TreeGrafter"/>
</dbReference>
<dbReference type="InterPro" id="IPR036477">
    <property type="entry name" value="Formyl_transf_N_sf"/>
</dbReference>
<name>A0A0E3Q1L1_9EURY</name>
<reference evidence="2 3" key="1">
    <citation type="submission" date="2014-07" db="EMBL/GenBank/DDBJ databases">
        <title>Methanogenic archaea and the global carbon cycle.</title>
        <authorList>
            <person name="Henriksen J.R."/>
            <person name="Luke J."/>
            <person name="Reinhart S."/>
            <person name="Benedict M.N."/>
            <person name="Youngblut N.D."/>
            <person name="Metcalf M.E."/>
            <person name="Whitaker R.J."/>
            <person name="Metcalf W.W."/>
        </authorList>
    </citation>
    <scope>NUCLEOTIDE SEQUENCE [LARGE SCALE GENOMIC DNA]</scope>
    <source>
        <strain evidence="2 3">Z-761</strain>
    </source>
</reference>
<keyword evidence="3" id="KW-1185">Reference proteome</keyword>
<dbReference type="SUPFAM" id="SSF53328">
    <property type="entry name" value="Formyltransferase"/>
    <property type="match status" value="1"/>
</dbReference>
<dbReference type="InterPro" id="IPR002376">
    <property type="entry name" value="Formyl_transf_N"/>
</dbReference>
<dbReference type="PATRIC" id="fig|1434123.4.peg.944"/>
<dbReference type="KEGG" id="mvc:MSVAZ_0808"/>
<dbReference type="PANTHER" id="PTHR11138:SF5">
    <property type="entry name" value="METHIONYL-TRNA FORMYLTRANSFERASE, MITOCHONDRIAL"/>
    <property type="match status" value="1"/>
</dbReference>
<sequence length="272" mass="31161">MRIYINITEEPLYINRFIEDIIQSNSDEIVGINIVSGSFLEGNSFKRKIEYVATIALISGPIKLLKRICIMGSFFIFDGIKILRPKNPLSISKAANKYNIPITYIDDVNSIPFLGRLKKLNIDLIINQANLILKKEFLDVPKIGCINRHSALLPKYRGQLAPFWAYLNKETETGVSIHFVEEQIDSGDIIVQKRVPIMKFDTFDSLLDKIFLVTPHAMREALDIIRTGNFEEKLIENNDNSSSYYSIPRFKDAVRFRTVMIKNWLSGSANPR</sequence>
<dbReference type="AlphaFoldDB" id="A0A0E3Q1L1"/>
<dbReference type="EC" id="2.1.2.9" evidence="2"/>
<evidence type="ECO:0000259" key="1">
    <source>
        <dbReference type="Pfam" id="PF00551"/>
    </source>
</evidence>
<evidence type="ECO:0000313" key="2">
    <source>
        <dbReference type="EMBL" id="AKB43077.1"/>
    </source>
</evidence>
<keyword evidence="2" id="KW-0808">Transferase</keyword>
<dbReference type="STRING" id="1434123.MSVAZ_0808"/>
<gene>
    <name evidence="2" type="ORF">MSVAZ_0808</name>
</gene>
<protein>
    <submittedName>
        <fullName evidence="2">Methionyl-tRNA formyltransferase</fullName>
        <ecNumber evidence="2">2.1.2.9</ecNumber>
    </submittedName>
</protein>
<feature type="domain" description="Formyl transferase N-terminal" evidence="1">
    <location>
        <begin position="116"/>
        <end position="220"/>
    </location>
</feature>
<dbReference type="Gene3D" id="3.40.50.12230">
    <property type="match status" value="1"/>
</dbReference>
<dbReference type="PROSITE" id="PS00373">
    <property type="entry name" value="GART"/>
    <property type="match status" value="1"/>
</dbReference>
<evidence type="ECO:0000313" key="3">
    <source>
        <dbReference type="Proteomes" id="UP000033096"/>
    </source>
</evidence>